<evidence type="ECO:0000256" key="13">
    <source>
        <dbReference type="ARBA" id="ARBA00023157"/>
    </source>
</evidence>
<evidence type="ECO:0000256" key="20">
    <source>
        <dbReference type="SAM" id="MobiDB-lite"/>
    </source>
</evidence>
<keyword evidence="6" id="KW-0285">Flavoprotein</keyword>
<evidence type="ECO:0000256" key="15">
    <source>
        <dbReference type="ARBA" id="ARBA00023284"/>
    </source>
</evidence>
<comment type="caution">
    <text evidence="21">The sequence shown here is derived from an EMBL/GenBank/DDBJ whole genome shotgun (WGS) entry which is preliminary data.</text>
</comment>
<dbReference type="Proteomes" id="UP001221413">
    <property type="component" value="Unassembled WGS sequence"/>
</dbReference>
<dbReference type="EMBL" id="JAQGDS010000010">
    <property type="protein sequence ID" value="KAJ6257786.1"/>
    <property type="molecule type" value="Genomic_DNA"/>
</dbReference>
<organism evidence="21 22">
    <name type="scientific">Drechslerella dactyloides</name>
    <name type="common">Nematode-trapping fungus</name>
    <name type="synonym">Arthrobotrys dactyloides</name>
    <dbReference type="NCBI Taxonomy" id="74499"/>
    <lineage>
        <taxon>Eukaryota</taxon>
        <taxon>Fungi</taxon>
        <taxon>Dikarya</taxon>
        <taxon>Ascomycota</taxon>
        <taxon>Pezizomycotina</taxon>
        <taxon>Orbiliomycetes</taxon>
        <taxon>Orbiliales</taxon>
        <taxon>Orbiliaceae</taxon>
        <taxon>Drechslerella</taxon>
    </lineage>
</organism>
<feature type="binding site" evidence="17">
    <location>
        <position position="255"/>
    </location>
    <ligand>
        <name>FAD</name>
        <dbReference type="ChEBI" id="CHEBI:57692"/>
    </ligand>
</feature>
<comment type="cofactor">
    <cofactor evidence="1 17">
        <name>FAD</name>
        <dbReference type="ChEBI" id="CHEBI:57692"/>
    </cofactor>
</comment>
<evidence type="ECO:0000256" key="8">
    <source>
        <dbReference type="ARBA" id="ARBA00022824"/>
    </source>
</evidence>
<keyword evidence="12" id="KW-0472">Membrane</keyword>
<evidence type="ECO:0000256" key="10">
    <source>
        <dbReference type="ARBA" id="ARBA00022982"/>
    </source>
</evidence>
<evidence type="ECO:0000256" key="17">
    <source>
        <dbReference type="PIRSR" id="PIRSR017205-2"/>
    </source>
</evidence>
<feature type="disulfide bond" description="Redox-active" evidence="18">
    <location>
        <begin position="159"/>
        <end position="164"/>
    </location>
</feature>
<keyword evidence="22" id="KW-1185">Reference proteome</keyword>
<protein>
    <recommendedName>
        <fullName evidence="23">Endoplasmic oxidoreductin-1</fullName>
    </recommendedName>
</protein>
<dbReference type="SUPFAM" id="SSF110019">
    <property type="entry name" value="ERO1-like"/>
    <property type="match status" value="1"/>
</dbReference>
<evidence type="ECO:0000256" key="4">
    <source>
        <dbReference type="ARBA" id="ARBA00011802"/>
    </source>
</evidence>
<keyword evidence="7" id="KW-0732">Signal</keyword>
<dbReference type="AlphaFoldDB" id="A0AAD6NFP4"/>
<dbReference type="GO" id="GO:0016972">
    <property type="term" value="F:thiol oxidase activity"/>
    <property type="evidence" value="ECO:0007669"/>
    <property type="project" value="InterPro"/>
</dbReference>
<feature type="active site" description="Nucleophile" evidence="16">
    <location>
        <position position="465"/>
    </location>
</feature>
<feature type="binding site" evidence="17">
    <location>
        <position position="339"/>
    </location>
    <ligand>
        <name>FAD</name>
        <dbReference type="ChEBI" id="CHEBI:57692"/>
    </ligand>
</feature>
<keyword evidence="19" id="KW-0175">Coiled coil</keyword>
<proteinExistence type="inferred from homology"/>
<evidence type="ECO:0000256" key="1">
    <source>
        <dbReference type="ARBA" id="ARBA00001974"/>
    </source>
</evidence>
<keyword evidence="11" id="KW-0560">Oxidoreductase</keyword>
<gene>
    <name evidence="21" type="ORF">Dda_7575</name>
</gene>
<name>A0AAD6NFP4_DREDA</name>
<evidence type="ECO:0000256" key="2">
    <source>
        <dbReference type="ARBA" id="ARBA00004367"/>
    </source>
</evidence>
<dbReference type="InterPro" id="IPR037192">
    <property type="entry name" value="ERO1-like_sf"/>
</dbReference>
<feature type="binding site" evidence="17">
    <location>
        <position position="336"/>
    </location>
    <ligand>
        <name>FAD</name>
        <dbReference type="ChEBI" id="CHEBI:57692"/>
    </ligand>
</feature>
<feature type="compositionally biased region" description="Basic and acidic residues" evidence="20">
    <location>
        <begin position="199"/>
        <end position="208"/>
    </location>
</feature>
<evidence type="ECO:0000256" key="19">
    <source>
        <dbReference type="SAM" id="Coils"/>
    </source>
</evidence>
<dbReference type="GO" id="GO:0034975">
    <property type="term" value="P:protein folding in endoplasmic reticulum"/>
    <property type="evidence" value="ECO:0007669"/>
    <property type="project" value="InterPro"/>
</dbReference>
<feature type="binding site" evidence="17">
    <location>
        <position position="368"/>
    </location>
    <ligand>
        <name>FAD</name>
        <dbReference type="ChEBI" id="CHEBI:57692"/>
    </ligand>
</feature>
<evidence type="ECO:0000256" key="12">
    <source>
        <dbReference type="ARBA" id="ARBA00023136"/>
    </source>
</evidence>
<evidence type="ECO:0000256" key="5">
    <source>
        <dbReference type="ARBA" id="ARBA00022448"/>
    </source>
</evidence>
<feature type="binding site" evidence="17">
    <location>
        <position position="266"/>
    </location>
    <ligand>
        <name>FAD</name>
        <dbReference type="ChEBI" id="CHEBI:57692"/>
    </ligand>
</feature>
<evidence type="ECO:0000256" key="9">
    <source>
        <dbReference type="ARBA" id="ARBA00022827"/>
    </source>
</evidence>
<dbReference type="GO" id="GO:0071949">
    <property type="term" value="F:FAD binding"/>
    <property type="evidence" value="ECO:0007669"/>
    <property type="project" value="InterPro"/>
</dbReference>
<evidence type="ECO:0000313" key="22">
    <source>
        <dbReference type="Proteomes" id="UP001221413"/>
    </source>
</evidence>
<evidence type="ECO:0000313" key="21">
    <source>
        <dbReference type="EMBL" id="KAJ6257786.1"/>
    </source>
</evidence>
<feature type="coiled-coil region" evidence="19">
    <location>
        <begin position="538"/>
        <end position="569"/>
    </location>
</feature>
<comment type="subcellular location">
    <subcellularLocation>
        <location evidence="2">Endoplasmic reticulum membrane</location>
        <topology evidence="2">Peripheral membrane protein</topology>
        <orientation evidence="2">Lumenal side</orientation>
    </subcellularLocation>
</comment>
<keyword evidence="5" id="KW-0813">Transport</keyword>
<keyword evidence="8" id="KW-0256">Endoplasmic reticulum</keyword>
<comment type="subunit">
    <text evidence="4">May function both as a monomer and a homodimer.</text>
</comment>
<dbReference type="PIRSF" id="PIRSF017205">
    <property type="entry name" value="ERO1"/>
    <property type="match status" value="1"/>
</dbReference>
<accession>A0AAD6NFP4</accession>
<feature type="disulfide bond" description="Redox-active" evidence="18">
    <location>
        <begin position="465"/>
        <end position="468"/>
    </location>
</feature>
<dbReference type="Pfam" id="PF04137">
    <property type="entry name" value="ERO1"/>
    <property type="match status" value="1"/>
</dbReference>
<feature type="region of interest" description="Disordered" evidence="20">
    <location>
        <begin position="179"/>
        <end position="208"/>
    </location>
</feature>
<evidence type="ECO:0000256" key="3">
    <source>
        <dbReference type="ARBA" id="ARBA00008277"/>
    </source>
</evidence>
<dbReference type="PANTHER" id="PTHR12613:SF0">
    <property type="entry name" value="ERO1-LIKE PROTEIN"/>
    <property type="match status" value="1"/>
</dbReference>
<sequence length="647" mass="73100">MTSPPASIPTTAGRWTKASLAPPLVDGKSDLIWHRFSADLGFPGPRQDRLPDAAFETAGTDWRTPAEACSRSFSGQDTGRGYLASTAHAAVDKQLSYCANEPNSIVSDACVSFSTLEKLNSDLRPAIKYLTESVDFFTFYRLDLYGRECPFWSDDEGFCGNRACAVDIADEKDIPESWRSSELGKLSGPRASQPSTSVQKEEPSPFRGKLGEDTAESCVFEPNEIDKRDYCVPEDESGGSNCVYVSLVDNPERFTGYAGKSANNVWRAVYQENCFNTNAQKSQASPLGGSPLGGPAAAGLKNVMGRRKHEVVQQDLIAPPPEEQCLEKRVFYRVLSGMHASISMHLCYDFLNQTTGKWGPNLQCYKDRLHNYPDRIQNMYFNYAILLRAVAKLRNNLKSYTFCSGDKRTDEMTRKKITGLSDAIASHPSVFDESIMFRDEDAVVLKEDFRNRFRNVSRLMDCVGCDKCRLWGKIQTAGYGTAMKVLFEYDEAAENGANPALRRTELVALVNTLGRLSKSLHAFTVFSSMIEKERVLEEMRAQDAFAQLEKEAEEAAKKEKANVEDENIMRWPVQPQLTGKESFSELFWREMEMIMFALRFILKSWVDLPLKVWRIYKWANAVMLDKFLGRDRFWTRAFPYNHALDEL</sequence>
<dbReference type="GO" id="GO:0005789">
    <property type="term" value="C:endoplasmic reticulum membrane"/>
    <property type="evidence" value="ECO:0007669"/>
    <property type="project" value="UniProtKB-SubCell"/>
</dbReference>
<evidence type="ECO:0000256" key="6">
    <source>
        <dbReference type="ARBA" id="ARBA00022630"/>
    </source>
</evidence>
<feature type="binding site" evidence="17">
    <location>
        <position position="253"/>
    </location>
    <ligand>
        <name>FAD</name>
        <dbReference type="ChEBI" id="CHEBI:57692"/>
    </ligand>
</feature>
<evidence type="ECO:0008006" key="23">
    <source>
        <dbReference type="Google" id="ProtNLM"/>
    </source>
</evidence>
<dbReference type="GO" id="GO:0015035">
    <property type="term" value="F:protein-disulfide reductase activity"/>
    <property type="evidence" value="ECO:0007669"/>
    <property type="project" value="InterPro"/>
</dbReference>
<dbReference type="PANTHER" id="PTHR12613">
    <property type="entry name" value="ERO1-RELATED"/>
    <property type="match status" value="1"/>
</dbReference>
<reference evidence="21" key="1">
    <citation type="submission" date="2023-01" db="EMBL/GenBank/DDBJ databases">
        <title>The chitinases involved in constricting ring structure development in the nematode-trapping fungus Drechslerella dactyloides.</title>
        <authorList>
            <person name="Wang R."/>
            <person name="Zhang L."/>
            <person name="Tang P."/>
            <person name="Li S."/>
            <person name="Liang L."/>
        </authorList>
    </citation>
    <scope>NUCLEOTIDE SEQUENCE</scope>
    <source>
        <strain evidence="21">YMF1.00031</strain>
    </source>
</reference>
<evidence type="ECO:0000256" key="11">
    <source>
        <dbReference type="ARBA" id="ARBA00023002"/>
    </source>
</evidence>
<feature type="active site" evidence="16">
    <location>
        <position position="468"/>
    </location>
</feature>
<keyword evidence="15" id="KW-0676">Redox-active center</keyword>
<keyword evidence="10" id="KW-0249">Electron transport</keyword>
<keyword evidence="14" id="KW-0325">Glycoprotein</keyword>
<evidence type="ECO:0000256" key="16">
    <source>
        <dbReference type="PIRSR" id="PIRSR017205-1"/>
    </source>
</evidence>
<evidence type="ECO:0000256" key="18">
    <source>
        <dbReference type="PIRSR" id="PIRSR017205-3"/>
    </source>
</evidence>
<keyword evidence="13 18" id="KW-1015">Disulfide bond</keyword>
<keyword evidence="9 17" id="KW-0274">FAD</keyword>
<comment type="similarity">
    <text evidence="3">Belongs to the EROs family.</text>
</comment>
<evidence type="ECO:0000256" key="14">
    <source>
        <dbReference type="ARBA" id="ARBA00023180"/>
    </source>
</evidence>
<dbReference type="InterPro" id="IPR007266">
    <property type="entry name" value="Ero1"/>
</dbReference>
<evidence type="ECO:0000256" key="7">
    <source>
        <dbReference type="ARBA" id="ARBA00022729"/>
    </source>
</evidence>